<evidence type="ECO:0000256" key="4">
    <source>
        <dbReference type="ARBA" id="ARBA00022989"/>
    </source>
</evidence>
<feature type="transmembrane region" description="Helical" evidence="6">
    <location>
        <begin position="320"/>
        <end position="337"/>
    </location>
</feature>
<dbReference type="OrthoDB" id="2985014at2759"/>
<evidence type="ECO:0000313" key="9">
    <source>
        <dbReference type="Proteomes" id="UP000807353"/>
    </source>
</evidence>
<keyword evidence="5 6" id="KW-0472">Membrane</keyword>
<evidence type="ECO:0000256" key="3">
    <source>
        <dbReference type="ARBA" id="ARBA00022692"/>
    </source>
</evidence>
<dbReference type="AlphaFoldDB" id="A0A9P5Y094"/>
<dbReference type="PANTHER" id="PTHR43791">
    <property type="entry name" value="PERMEASE-RELATED"/>
    <property type="match status" value="1"/>
</dbReference>
<feature type="transmembrane region" description="Helical" evidence="6">
    <location>
        <begin position="403"/>
        <end position="424"/>
    </location>
</feature>
<dbReference type="InterPro" id="IPR011701">
    <property type="entry name" value="MFS"/>
</dbReference>
<proteinExistence type="predicted"/>
<dbReference type="FunFam" id="1.20.1250.20:FF:000034">
    <property type="entry name" value="MFS general substrate transporter"/>
    <property type="match status" value="1"/>
</dbReference>
<name>A0A9P5Y094_9AGAR</name>
<dbReference type="Gene3D" id="1.20.1250.20">
    <property type="entry name" value="MFS general substrate transporter like domains"/>
    <property type="match status" value="2"/>
</dbReference>
<feature type="transmembrane region" description="Helical" evidence="6">
    <location>
        <begin position="176"/>
        <end position="196"/>
    </location>
</feature>
<protein>
    <submittedName>
        <fullName evidence="8">Major facilitator superfamily domain-containing protein</fullName>
    </submittedName>
</protein>
<feature type="transmembrane region" description="Helical" evidence="6">
    <location>
        <begin position="369"/>
        <end position="391"/>
    </location>
</feature>
<dbReference type="InterPro" id="IPR036259">
    <property type="entry name" value="MFS_trans_sf"/>
</dbReference>
<keyword evidence="3 6" id="KW-0812">Transmembrane</keyword>
<dbReference type="InterPro" id="IPR020846">
    <property type="entry name" value="MFS_dom"/>
</dbReference>
<comment type="subcellular location">
    <subcellularLocation>
        <location evidence="1">Membrane</location>
        <topology evidence="1">Multi-pass membrane protein</topology>
    </subcellularLocation>
</comment>
<feature type="transmembrane region" description="Helical" evidence="6">
    <location>
        <begin position="280"/>
        <end position="300"/>
    </location>
</feature>
<evidence type="ECO:0000256" key="6">
    <source>
        <dbReference type="SAM" id="Phobius"/>
    </source>
</evidence>
<evidence type="ECO:0000313" key="8">
    <source>
        <dbReference type="EMBL" id="KAF9459882.1"/>
    </source>
</evidence>
<keyword evidence="9" id="KW-1185">Reference proteome</keyword>
<dbReference type="GO" id="GO:0022857">
    <property type="term" value="F:transmembrane transporter activity"/>
    <property type="evidence" value="ECO:0007669"/>
    <property type="project" value="InterPro"/>
</dbReference>
<accession>A0A9P5Y094</accession>
<gene>
    <name evidence="8" type="ORF">BDZ94DRAFT_1291418</name>
</gene>
<keyword evidence="2" id="KW-0813">Transport</keyword>
<evidence type="ECO:0000256" key="1">
    <source>
        <dbReference type="ARBA" id="ARBA00004141"/>
    </source>
</evidence>
<sequence length="492" mass="54621">MQSAGFTPPRSPVKKHLAFEPESVAISESTVFDPVLEKRVWRKMDKWVLPIVSMFYFLSFLDRTNLGAARVAGLQSDLRMTDKQYSIALTLTYVPYIVAELPSNLVLKAVGPNLMLPTMLTLWGVVTTLEGTVTTYQRLLVCRFFIGLFEGGVFPGLVLYLSYFYPRQQLQWRVSAFFSTASISGAFSGLLAFAIINMDGIGRRPGWAWIFILEGLFTFLFGLCSYFLLPRSPSHARFLNEKEKIYVVERLHETGATARDESADGFSWREVGQAFTLPQVWMLAVILFFNGAILQGLAYFAPSIVRTLGYTAARAQLMSVPPFATSYVVAMIAAYVSDRYHCRGFVTMFSSSLCVAGFAVFLSPSSHSIKYGSLFLSITGTYCAAATLSTWSANNAAPHIRRATAIAIGFITTNAGGILVVWLLGSLSPPPLYTSATITLLVFSAWMFVIAGANTYYLWSQNKRKAEIRASMSREVEPRGLGDRSAWFVYNL</sequence>
<dbReference type="Pfam" id="PF07690">
    <property type="entry name" value="MFS_1"/>
    <property type="match status" value="1"/>
</dbReference>
<feature type="transmembrane region" description="Helical" evidence="6">
    <location>
        <begin position="344"/>
        <end position="363"/>
    </location>
</feature>
<keyword evidence="4 6" id="KW-1133">Transmembrane helix</keyword>
<dbReference type="PROSITE" id="PS50850">
    <property type="entry name" value="MFS"/>
    <property type="match status" value="1"/>
</dbReference>
<comment type="caution">
    <text evidence="8">The sequence shown here is derived from an EMBL/GenBank/DDBJ whole genome shotgun (WGS) entry which is preliminary data.</text>
</comment>
<dbReference type="Proteomes" id="UP000807353">
    <property type="component" value="Unassembled WGS sequence"/>
</dbReference>
<evidence type="ECO:0000256" key="2">
    <source>
        <dbReference type="ARBA" id="ARBA00022448"/>
    </source>
</evidence>
<evidence type="ECO:0000259" key="7">
    <source>
        <dbReference type="PROSITE" id="PS50850"/>
    </source>
</evidence>
<feature type="transmembrane region" description="Helical" evidence="6">
    <location>
        <begin position="144"/>
        <end position="164"/>
    </location>
</feature>
<reference evidence="8" key="1">
    <citation type="submission" date="2020-11" db="EMBL/GenBank/DDBJ databases">
        <authorList>
            <consortium name="DOE Joint Genome Institute"/>
            <person name="Ahrendt S."/>
            <person name="Riley R."/>
            <person name="Andreopoulos W."/>
            <person name="Labutti K."/>
            <person name="Pangilinan J."/>
            <person name="Ruiz-Duenas F.J."/>
            <person name="Barrasa J.M."/>
            <person name="Sanchez-Garcia M."/>
            <person name="Camarero S."/>
            <person name="Miyauchi S."/>
            <person name="Serrano A."/>
            <person name="Linde D."/>
            <person name="Babiker R."/>
            <person name="Drula E."/>
            <person name="Ayuso-Fernandez I."/>
            <person name="Pacheco R."/>
            <person name="Padilla G."/>
            <person name="Ferreira P."/>
            <person name="Barriuso J."/>
            <person name="Kellner H."/>
            <person name="Castanera R."/>
            <person name="Alfaro M."/>
            <person name="Ramirez L."/>
            <person name="Pisabarro A.G."/>
            <person name="Kuo A."/>
            <person name="Tritt A."/>
            <person name="Lipzen A."/>
            <person name="He G."/>
            <person name="Yan M."/>
            <person name="Ng V."/>
            <person name="Cullen D."/>
            <person name="Martin F."/>
            <person name="Rosso M.-N."/>
            <person name="Henrissat B."/>
            <person name="Hibbett D."/>
            <person name="Martinez A.T."/>
            <person name="Grigoriev I.V."/>
        </authorList>
    </citation>
    <scope>NUCLEOTIDE SEQUENCE</scope>
    <source>
        <strain evidence="8">CBS 247.69</strain>
    </source>
</reference>
<organism evidence="8 9">
    <name type="scientific">Collybia nuda</name>
    <dbReference type="NCBI Taxonomy" id="64659"/>
    <lineage>
        <taxon>Eukaryota</taxon>
        <taxon>Fungi</taxon>
        <taxon>Dikarya</taxon>
        <taxon>Basidiomycota</taxon>
        <taxon>Agaricomycotina</taxon>
        <taxon>Agaricomycetes</taxon>
        <taxon>Agaricomycetidae</taxon>
        <taxon>Agaricales</taxon>
        <taxon>Tricholomatineae</taxon>
        <taxon>Clitocybaceae</taxon>
        <taxon>Collybia</taxon>
    </lineage>
</organism>
<evidence type="ECO:0000256" key="5">
    <source>
        <dbReference type="ARBA" id="ARBA00023136"/>
    </source>
</evidence>
<feature type="transmembrane region" description="Helical" evidence="6">
    <location>
        <begin position="85"/>
        <end position="107"/>
    </location>
</feature>
<dbReference type="EMBL" id="MU150309">
    <property type="protein sequence ID" value="KAF9459882.1"/>
    <property type="molecule type" value="Genomic_DNA"/>
</dbReference>
<dbReference type="GO" id="GO:0016020">
    <property type="term" value="C:membrane"/>
    <property type="evidence" value="ECO:0007669"/>
    <property type="project" value="UniProtKB-SubCell"/>
</dbReference>
<feature type="transmembrane region" description="Helical" evidence="6">
    <location>
        <begin position="208"/>
        <end position="229"/>
    </location>
</feature>
<dbReference type="SUPFAM" id="SSF103473">
    <property type="entry name" value="MFS general substrate transporter"/>
    <property type="match status" value="1"/>
</dbReference>
<feature type="domain" description="Major facilitator superfamily (MFS) profile" evidence="7">
    <location>
        <begin position="48"/>
        <end position="463"/>
    </location>
</feature>
<dbReference type="PANTHER" id="PTHR43791:SF85">
    <property type="entry name" value="TRANSPORTER, PUTATIVE (AFU_ORTHOLOGUE AFUA_6G00710)-RELATED"/>
    <property type="match status" value="1"/>
</dbReference>
<feature type="transmembrane region" description="Helical" evidence="6">
    <location>
        <begin position="436"/>
        <end position="459"/>
    </location>
</feature>